<dbReference type="AlphaFoldDB" id="A0A2D4MU91"/>
<proteinExistence type="predicted"/>
<dbReference type="EMBL" id="IACM01116739">
    <property type="protein sequence ID" value="LAB36313.1"/>
    <property type="molecule type" value="Transcribed_RNA"/>
</dbReference>
<dbReference type="Pfam" id="PF08240">
    <property type="entry name" value="ADH_N"/>
    <property type="match status" value="1"/>
</dbReference>
<protein>
    <recommendedName>
        <fullName evidence="1">Alcohol dehydrogenase-like N-terminal domain-containing protein</fullName>
    </recommendedName>
</protein>
<dbReference type="GO" id="GO:0005739">
    <property type="term" value="C:mitochondrion"/>
    <property type="evidence" value="ECO:0007669"/>
    <property type="project" value="TreeGrafter"/>
</dbReference>
<dbReference type="InterPro" id="IPR050700">
    <property type="entry name" value="YIM1/Zinc_Alcohol_DH_Fams"/>
</dbReference>
<dbReference type="PANTHER" id="PTHR11695">
    <property type="entry name" value="ALCOHOL DEHYDROGENASE RELATED"/>
    <property type="match status" value="1"/>
</dbReference>
<evidence type="ECO:0000313" key="2">
    <source>
        <dbReference type="EMBL" id="LAB36313.1"/>
    </source>
</evidence>
<evidence type="ECO:0000259" key="1">
    <source>
        <dbReference type="Pfam" id="PF08240"/>
    </source>
</evidence>
<dbReference type="SUPFAM" id="SSF50129">
    <property type="entry name" value="GroES-like"/>
    <property type="match status" value="1"/>
</dbReference>
<sequence>MLLRGHTLRSKVCSKLLGCLSLSALRQSLSLWPLSRKFHVSCQRCSTMPSWVIDRYGKNDVLQFTSNMTFPAIRLPNEVIIKVHAASLNPIDVNMRNGYGASALRVKRDPLRISEKGNEFPLILGRDVSGVIMECGPSVSYFKPGDEVMED</sequence>
<organism evidence="2">
    <name type="scientific">Micrurus spixii</name>
    <name type="common">Amazon coral snake</name>
    <dbReference type="NCBI Taxonomy" id="129469"/>
    <lineage>
        <taxon>Eukaryota</taxon>
        <taxon>Metazoa</taxon>
        <taxon>Chordata</taxon>
        <taxon>Craniata</taxon>
        <taxon>Vertebrata</taxon>
        <taxon>Euteleostomi</taxon>
        <taxon>Lepidosauria</taxon>
        <taxon>Squamata</taxon>
        <taxon>Bifurcata</taxon>
        <taxon>Unidentata</taxon>
        <taxon>Episquamata</taxon>
        <taxon>Toxicofera</taxon>
        <taxon>Serpentes</taxon>
        <taxon>Colubroidea</taxon>
        <taxon>Elapidae</taxon>
        <taxon>Elapinae</taxon>
        <taxon>Micrurus</taxon>
    </lineage>
</organism>
<name>A0A2D4MU91_9SAUR</name>
<dbReference type="InterPro" id="IPR013154">
    <property type="entry name" value="ADH-like_N"/>
</dbReference>
<dbReference type="InterPro" id="IPR011032">
    <property type="entry name" value="GroES-like_sf"/>
</dbReference>
<reference evidence="2" key="1">
    <citation type="submission" date="2017-07" db="EMBL/GenBank/DDBJ databases">
        <authorList>
            <person name="Mikheyev A."/>
            <person name="Grau M."/>
        </authorList>
    </citation>
    <scope>NUCLEOTIDE SEQUENCE</scope>
    <source>
        <tissue evidence="2">Venom_gland</tissue>
    </source>
</reference>
<dbReference type="PANTHER" id="PTHR11695:SF294">
    <property type="entry name" value="RETICULON-4-INTERACTING PROTEIN 1, MITOCHONDRIAL"/>
    <property type="match status" value="1"/>
</dbReference>
<dbReference type="Gene3D" id="3.90.180.10">
    <property type="entry name" value="Medium-chain alcohol dehydrogenases, catalytic domain"/>
    <property type="match status" value="1"/>
</dbReference>
<feature type="domain" description="Alcohol dehydrogenase-like N-terminal" evidence="1">
    <location>
        <begin position="76"/>
        <end position="149"/>
    </location>
</feature>
<reference evidence="2" key="2">
    <citation type="submission" date="2017-11" db="EMBL/GenBank/DDBJ databases">
        <title>Coralsnake Venomics: Analyses of Venom Gland Transcriptomes and Proteomes of Six Brazilian Taxa.</title>
        <authorList>
            <person name="Aird S.D."/>
            <person name="Jorge da Silva N."/>
            <person name="Qiu L."/>
            <person name="Villar-Briones A."/>
            <person name="Aparecida-Saddi V."/>
            <person name="Campos-Telles M.P."/>
            <person name="Grau M."/>
            <person name="Mikheyev A.S."/>
        </authorList>
    </citation>
    <scope>NUCLEOTIDE SEQUENCE</scope>
    <source>
        <tissue evidence="2">Venom_gland</tissue>
    </source>
</reference>
<accession>A0A2D4MU91</accession>